<feature type="transmembrane region" description="Helical" evidence="5">
    <location>
        <begin position="205"/>
        <end position="223"/>
    </location>
</feature>
<evidence type="ECO:0000259" key="6">
    <source>
        <dbReference type="Pfam" id="PF01699"/>
    </source>
</evidence>
<dbReference type="Gene3D" id="1.20.1420.30">
    <property type="entry name" value="NCX, central ion-binding region"/>
    <property type="match status" value="1"/>
</dbReference>
<name>A0A8I0AEB8_9CLOT</name>
<gene>
    <name evidence="7" type="ORF">H8R92_10455</name>
</gene>
<feature type="transmembrane region" description="Helical" evidence="5">
    <location>
        <begin position="279"/>
        <end position="298"/>
    </location>
</feature>
<feature type="domain" description="Sodium/calcium exchanger membrane region" evidence="6">
    <location>
        <begin position="177"/>
        <end position="322"/>
    </location>
</feature>
<feature type="transmembrane region" description="Helical" evidence="5">
    <location>
        <begin position="36"/>
        <end position="62"/>
    </location>
</feature>
<comment type="subcellular location">
    <subcellularLocation>
        <location evidence="1">Membrane</location>
        <topology evidence="1">Multi-pass membrane protein</topology>
    </subcellularLocation>
</comment>
<dbReference type="InterPro" id="IPR004837">
    <property type="entry name" value="NaCa_Exmemb"/>
</dbReference>
<dbReference type="InterPro" id="IPR044880">
    <property type="entry name" value="NCX_ion-bd_dom_sf"/>
</dbReference>
<accession>A0A8I0AEB8</accession>
<feature type="transmembrane region" description="Helical" evidence="5">
    <location>
        <begin position="176"/>
        <end position="198"/>
    </location>
</feature>
<protein>
    <submittedName>
        <fullName evidence="7">Cation transporter</fullName>
    </submittedName>
</protein>
<evidence type="ECO:0000256" key="4">
    <source>
        <dbReference type="ARBA" id="ARBA00023136"/>
    </source>
</evidence>
<evidence type="ECO:0000256" key="5">
    <source>
        <dbReference type="SAM" id="Phobius"/>
    </source>
</evidence>
<evidence type="ECO:0000256" key="3">
    <source>
        <dbReference type="ARBA" id="ARBA00022989"/>
    </source>
</evidence>
<dbReference type="InterPro" id="IPR004481">
    <property type="entry name" value="K/Na/Ca-exchanger"/>
</dbReference>
<feature type="transmembrane region" description="Helical" evidence="5">
    <location>
        <begin position="129"/>
        <end position="146"/>
    </location>
</feature>
<feature type="transmembrane region" description="Helical" evidence="5">
    <location>
        <begin position="102"/>
        <end position="122"/>
    </location>
</feature>
<dbReference type="Pfam" id="PF01699">
    <property type="entry name" value="Na_Ca_ex"/>
    <property type="match status" value="2"/>
</dbReference>
<proteinExistence type="predicted"/>
<sequence>MIYLIYLALAIAVVLLSIKASVYVDLLDKNTKLSGAFIGGVLLSAVTSLPELLTSLSSTVWLKNPGLSLGNILGSNLFNMTIIAMLIILWTSNFKKSNISKSHSYTAWVTLAIYVAVALNMLNIVNFEVVTISITSIIILVLYTLGVKTMSNDDSGTADEFKDETAVTTSLSLKQIIIRFILVSIGLVISSILITYVTDIIAARLNLGASLAGALLLGIATSLPELTSCVSLVKIGNFNVSVGNIVGSNLFNFLIIFISDVLFIGGTVYDFAESQTRNLVIFGIISTMLMLTVLKIKDKVKNKYILYIPSIGIIVSYLLFMIV</sequence>
<dbReference type="PANTHER" id="PTHR10846:SF8">
    <property type="entry name" value="INNER MEMBRANE PROTEIN YRBG"/>
    <property type="match status" value="1"/>
</dbReference>
<evidence type="ECO:0000256" key="1">
    <source>
        <dbReference type="ARBA" id="ARBA00004141"/>
    </source>
</evidence>
<comment type="caution">
    <text evidence="7">The sequence shown here is derived from an EMBL/GenBank/DDBJ whole genome shotgun (WGS) entry which is preliminary data.</text>
</comment>
<keyword evidence="4 5" id="KW-0472">Membrane</keyword>
<dbReference type="AlphaFoldDB" id="A0A8I0AEB8"/>
<dbReference type="GO" id="GO:0005886">
    <property type="term" value="C:plasma membrane"/>
    <property type="evidence" value="ECO:0007669"/>
    <property type="project" value="TreeGrafter"/>
</dbReference>
<dbReference type="GO" id="GO:0005262">
    <property type="term" value="F:calcium channel activity"/>
    <property type="evidence" value="ECO:0007669"/>
    <property type="project" value="TreeGrafter"/>
</dbReference>
<feature type="transmembrane region" description="Helical" evidence="5">
    <location>
        <begin position="69"/>
        <end position="90"/>
    </location>
</feature>
<dbReference type="GO" id="GO:0008273">
    <property type="term" value="F:calcium, potassium:sodium antiporter activity"/>
    <property type="evidence" value="ECO:0007669"/>
    <property type="project" value="TreeGrafter"/>
</dbReference>
<evidence type="ECO:0000313" key="8">
    <source>
        <dbReference type="Proteomes" id="UP000662088"/>
    </source>
</evidence>
<evidence type="ECO:0000256" key="2">
    <source>
        <dbReference type="ARBA" id="ARBA00022692"/>
    </source>
</evidence>
<dbReference type="PANTHER" id="PTHR10846">
    <property type="entry name" value="SODIUM/POTASSIUM/CALCIUM EXCHANGER"/>
    <property type="match status" value="1"/>
</dbReference>
<dbReference type="Proteomes" id="UP000662088">
    <property type="component" value="Unassembled WGS sequence"/>
</dbReference>
<feature type="transmembrane region" description="Helical" evidence="5">
    <location>
        <begin position="250"/>
        <end position="272"/>
    </location>
</feature>
<keyword evidence="2 5" id="KW-0812">Transmembrane</keyword>
<dbReference type="RefSeq" id="WP_022211549.1">
    <property type="nucleotide sequence ID" value="NZ_JACOOQ010000018.1"/>
</dbReference>
<dbReference type="EMBL" id="JACOOQ010000018">
    <property type="protein sequence ID" value="MBC5640834.1"/>
    <property type="molecule type" value="Genomic_DNA"/>
</dbReference>
<feature type="domain" description="Sodium/calcium exchanger membrane region" evidence="6">
    <location>
        <begin position="6"/>
        <end position="144"/>
    </location>
</feature>
<keyword evidence="3 5" id="KW-1133">Transmembrane helix</keyword>
<organism evidence="7 8">
    <name type="scientific">Clostridium lentum</name>
    <dbReference type="NCBI Taxonomy" id="2763037"/>
    <lineage>
        <taxon>Bacteria</taxon>
        <taxon>Bacillati</taxon>
        <taxon>Bacillota</taxon>
        <taxon>Clostridia</taxon>
        <taxon>Eubacteriales</taxon>
        <taxon>Clostridiaceae</taxon>
        <taxon>Clostridium</taxon>
    </lineage>
</organism>
<evidence type="ECO:0000313" key="7">
    <source>
        <dbReference type="EMBL" id="MBC5640834.1"/>
    </source>
</evidence>
<dbReference type="GO" id="GO:0006874">
    <property type="term" value="P:intracellular calcium ion homeostasis"/>
    <property type="evidence" value="ECO:0007669"/>
    <property type="project" value="TreeGrafter"/>
</dbReference>
<reference evidence="7" key="1">
    <citation type="submission" date="2020-08" db="EMBL/GenBank/DDBJ databases">
        <title>Genome public.</title>
        <authorList>
            <person name="Liu C."/>
            <person name="Sun Q."/>
        </authorList>
    </citation>
    <scope>NUCLEOTIDE SEQUENCE</scope>
    <source>
        <strain evidence="7">NSJ-42</strain>
    </source>
</reference>
<keyword evidence="8" id="KW-1185">Reference proteome</keyword>
<feature type="transmembrane region" description="Helical" evidence="5">
    <location>
        <begin position="304"/>
        <end position="322"/>
    </location>
</feature>